<comment type="subcellular location">
    <subcellularLocation>
        <location evidence="1">Cell membrane</location>
        <topology evidence="1">Single-pass type II membrane protein</topology>
    </subcellularLocation>
    <subcellularLocation>
        <location evidence="2">Secreted</location>
    </subcellularLocation>
</comment>
<dbReference type="SUPFAM" id="SSF49899">
    <property type="entry name" value="Concanavalin A-like lectins/glucanases"/>
    <property type="match status" value="3"/>
</dbReference>
<dbReference type="GO" id="GO:0004252">
    <property type="term" value="F:serine-type endopeptidase activity"/>
    <property type="evidence" value="ECO:0007669"/>
    <property type="project" value="InterPro"/>
</dbReference>
<dbReference type="PANTHER" id="PTHR24252:SF7">
    <property type="entry name" value="HYALIN"/>
    <property type="match status" value="1"/>
</dbReference>
<evidence type="ECO:0000256" key="4">
    <source>
        <dbReference type="ARBA" id="ARBA00022670"/>
    </source>
</evidence>
<evidence type="ECO:0000256" key="5">
    <source>
        <dbReference type="ARBA" id="ARBA00022692"/>
    </source>
</evidence>
<evidence type="ECO:0000256" key="16">
    <source>
        <dbReference type="RuleBase" id="RU363034"/>
    </source>
</evidence>
<dbReference type="Pfam" id="PF00057">
    <property type="entry name" value="Ldl_recept_a"/>
    <property type="match status" value="4"/>
</dbReference>
<keyword evidence="11" id="KW-0472">Membrane</keyword>
<dbReference type="CDD" id="cd07066">
    <property type="entry name" value="CRD_FZ"/>
    <property type="match status" value="3"/>
</dbReference>
<dbReference type="PANTHER" id="PTHR24252">
    <property type="entry name" value="ACROSIN-RELATED"/>
    <property type="match status" value="1"/>
</dbReference>
<evidence type="ECO:0000256" key="10">
    <source>
        <dbReference type="ARBA" id="ARBA00022989"/>
    </source>
</evidence>
<feature type="disulfide bond" evidence="15">
    <location>
        <begin position="1764"/>
        <end position="1782"/>
    </location>
</feature>
<dbReference type="InterPro" id="IPR036790">
    <property type="entry name" value="Frizzled_dom_sf"/>
</dbReference>
<feature type="disulfide bond" evidence="15">
    <location>
        <begin position="1757"/>
        <end position="1769"/>
    </location>
</feature>
<feature type="domain" description="FZ" evidence="17">
    <location>
        <begin position="70"/>
        <end position="175"/>
    </location>
</feature>
<dbReference type="Gene3D" id="2.60.40.10">
    <property type="entry name" value="Immunoglobulins"/>
    <property type="match status" value="1"/>
</dbReference>
<evidence type="ECO:0000256" key="8">
    <source>
        <dbReference type="ARBA" id="ARBA00022825"/>
    </source>
</evidence>
<dbReference type="SUPFAM" id="SSF57424">
    <property type="entry name" value="LDL receptor-like module"/>
    <property type="match status" value="6"/>
</dbReference>
<dbReference type="PROSITE" id="PS50060">
    <property type="entry name" value="MAM_2"/>
    <property type="match status" value="3"/>
</dbReference>
<proteinExistence type="predicted"/>
<evidence type="ECO:0000259" key="17">
    <source>
        <dbReference type="PROSITE" id="PS50038"/>
    </source>
</evidence>
<keyword evidence="8 16" id="KW-0720">Serine protease</keyword>
<dbReference type="InterPro" id="IPR001254">
    <property type="entry name" value="Trypsin_dom"/>
</dbReference>
<name>A0AA89BMY1_PINIB</name>
<accession>A0AA89BMY1</accession>
<dbReference type="PROSITE" id="PS50038">
    <property type="entry name" value="FZ"/>
    <property type="match status" value="4"/>
</dbReference>
<dbReference type="GO" id="GO:0005886">
    <property type="term" value="C:plasma membrane"/>
    <property type="evidence" value="ECO:0007669"/>
    <property type="project" value="UniProtKB-SubCell"/>
</dbReference>
<dbReference type="PROSITE" id="PS50240">
    <property type="entry name" value="TRYPSIN_DOM"/>
    <property type="match status" value="1"/>
</dbReference>
<dbReference type="InterPro" id="IPR009003">
    <property type="entry name" value="Peptidase_S1_PA"/>
</dbReference>
<keyword evidence="6" id="KW-0732">Signal</keyword>
<dbReference type="InterPro" id="IPR036772">
    <property type="entry name" value="SRCR-like_dom_sf"/>
</dbReference>
<evidence type="ECO:0000256" key="13">
    <source>
        <dbReference type="ARBA" id="ARBA00023157"/>
    </source>
</evidence>
<dbReference type="FunFam" id="2.60.40.10:FF:000061">
    <property type="entry name" value="Dyslexia-associated protein KIAA0319 homolog"/>
    <property type="match status" value="1"/>
</dbReference>
<organism evidence="20 21">
    <name type="scientific">Pinctada imbricata</name>
    <name type="common">Atlantic pearl-oyster</name>
    <name type="synonym">Pinctada martensii</name>
    <dbReference type="NCBI Taxonomy" id="66713"/>
    <lineage>
        <taxon>Eukaryota</taxon>
        <taxon>Metazoa</taxon>
        <taxon>Spiralia</taxon>
        <taxon>Lophotrochozoa</taxon>
        <taxon>Mollusca</taxon>
        <taxon>Bivalvia</taxon>
        <taxon>Autobranchia</taxon>
        <taxon>Pteriomorphia</taxon>
        <taxon>Pterioida</taxon>
        <taxon>Pterioidea</taxon>
        <taxon>Pteriidae</taxon>
        <taxon>Pinctada</taxon>
    </lineage>
</organism>
<feature type="disulfide bond" evidence="15">
    <location>
        <begin position="1507"/>
        <end position="1522"/>
    </location>
</feature>
<dbReference type="Pfam" id="PF22352">
    <property type="entry name" value="K319L-like_PKD"/>
    <property type="match status" value="1"/>
</dbReference>
<dbReference type="PRINTS" id="PR00261">
    <property type="entry name" value="LDLRECEPTOR"/>
</dbReference>
<feature type="disulfide bond" evidence="15">
    <location>
        <begin position="1776"/>
        <end position="1791"/>
    </location>
</feature>
<evidence type="ECO:0000313" key="20">
    <source>
        <dbReference type="EMBL" id="KAK3088797.1"/>
    </source>
</evidence>
<feature type="disulfide bond" evidence="15">
    <location>
        <begin position="670"/>
        <end position="688"/>
    </location>
</feature>
<feature type="domain" description="MAM" evidence="18">
    <location>
        <begin position="1565"/>
        <end position="1737"/>
    </location>
</feature>
<dbReference type="InterPro" id="IPR013320">
    <property type="entry name" value="ConA-like_dom_sf"/>
</dbReference>
<feature type="disulfide bond" evidence="15">
    <location>
        <begin position="1524"/>
        <end position="1536"/>
    </location>
</feature>
<dbReference type="CDD" id="cd00112">
    <property type="entry name" value="LDLa"/>
    <property type="match status" value="6"/>
</dbReference>
<dbReference type="InterPro" id="IPR043504">
    <property type="entry name" value="Peptidase_S1_PA_chymotrypsin"/>
</dbReference>
<evidence type="ECO:0000256" key="14">
    <source>
        <dbReference type="ARBA" id="ARBA00023180"/>
    </source>
</evidence>
<dbReference type="Gene3D" id="2.60.120.200">
    <property type="match status" value="3"/>
</dbReference>
<dbReference type="CDD" id="cd00190">
    <property type="entry name" value="Tryp_SPc"/>
    <property type="match status" value="1"/>
</dbReference>
<dbReference type="Pfam" id="PF15494">
    <property type="entry name" value="SRCR_2"/>
    <property type="match status" value="1"/>
</dbReference>
<dbReference type="SMART" id="SM00020">
    <property type="entry name" value="Tryp_SPc"/>
    <property type="match status" value="1"/>
</dbReference>
<dbReference type="Pfam" id="PF01392">
    <property type="entry name" value="Fz"/>
    <property type="match status" value="1"/>
</dbReference>
<dbReference type="SMART" id="SM00137">
    <property type="entry name" value="MAM"/>
    <property type="match status" value="3"/>
</dbReference>
<evidence type="ECO:0000256" key="11">
    <source>
        <dbReference type="ARBA" id="ARBA00023136"/>
    </source>
</evidence>
<dbReference type="Gene3D" id="1.10.2000.10">
    <property type="entry name" value="Frizzled cysteine-rich domain"/>
    <property type="match status" value="4"/>
</dbReference>
<protein>
    <submittedName>
        <fullName evidence="20">Uncharacterized protein</fullName>
    </submittedName>
</protein>
<dbReference type="Gene3D" id="4.10.400.10">
    <property type="entry name" value="Low-density Lipoprotein Receptor"/>
    <property type="match status" value="6"/>
</dbReference>
<dbReference type="PROSITE" id="PS00135">
    <property type="entry name" value="TRYPSIN_SER"/>
    <property type="match status" value="1"/>
</dbReference>
<dbReference type="GO" id="GO:0006508">
    <property type="term" value="P:proteolysis"/>
    <property type="evidence" value="ECO:0007669"/>
    <property type="project" value="UniProtKB-KW"/>
</dbReference>
<feature type="disulfide bond" evidence="15">
    <location>
        <begin position="682"/>
        <end position="697"/>
    </location>
</feature>
<evidence type="ECO:0000256" key="1">
    <source>
        <dbReference type="ARBA" id="ARBA00004401"/>
    </source>
</evidence>
<dbReference type="GO" id="GO:0005576">
    <property type="term" value="C:extracellular region"/>
    <property type="evidence" value="ECO:0007669"/>
    <property type="project" value="UniProtKB-SubCell"/>
</dbReference>
<evidence type="ECO:0000313" key="21">
    <source>
        <dbReference type="Proteomes" id="UP001186944"/>
    </source>
</evidence>
<dbReference type="Proteomes" id="UP001186944">
    <property type="component" value="Unassembled WGS sequence"/>
</dbReference>
<evidence type="ECO:0000256" key="2">
    <source>
        <dbReference type="ARBA" id="ARBA00004613"/>
    </source>
</evidence>
<dbReference type="InterPro" id="IPR018114">
    <property type="entry name" value="TRYPSIN_HIS"/>
</dbReference>
<feature type="domain" description="MAM" evidence="18">
    <location>
        <begin position="1319"/>
        <end position="1484"/>
    </location>
</feature>
<dbReference type="SMART" id="SM00192">
    <property type="entry name" value="LDLa"/>
    <property type="match status" value="6"/>
</dbReference>
<dbReference type="SUPFAM" id="SSF49299">
    <property type="entry name" value="PKD domain"/>
    <property type="match status" value="1"/>
</dbReference>
<feature type="disulfide bond" evidence="15">
    <location>
        <begin position="663"/>
        <end position="675"/>
    </location>
</feature>
<dbReference type="SUPFAM" id="SSF56487">
    <property type="entry name" value="SRCR-like"/>
    <property type="match status" value="1"/>
</dbReference>
<dbReference type="InterPro" id="IPR036055">
    <property type="entry name" value="LDL_receptor-like_sf"/>
</dbReference>
<dbReference type="Gene3D" id="3.10.250.10">
    <property type="entry name" value="SRCR-like domain"/>
    <property type="match status" value="1"/>
</dbReference>
<gene>
    <name evidence="20" type="ORF">FSP39_023811</name>
</gene>
<feature type="domain" description="Peptidase S1" evidence="19">
    <location>
        <begin position="833"/>
        <end position="1074"/>
    </location>
</feature>
<dbReference type="Pfam" id="PF00629">
    <property type="entry name" value="MAM"/>
    <property type="match status" value="3"/>
</dbReference>
<evidence type="ECO:0000256" key="12">
    <source>
        <dbReference type="ARBA" id="ARBA00023145"/>
    </source>
</evidence>
<dbReference type="CDD" id="cd06263">
    <property type="entry name" value="MAM"/>
    <property type="match status" value="1"/>
</dbReference>
<dbReference type="InterPro" id="IPR020067">
    <property type="entry name" value="Frizzled_dom"/>
</dbReference>
<dbReference type="EMBL" id="VSWD01000011">
    <property type="protein sequence ID" value="KAK3088797.1"/>
    <property type="molecule type" value="Genomic_DNA"/>
</dbReference>
<dbReference type="SUPFAM" id="SSF50494">
    <property type="entry name" value="Trypsin-like serine proteases"/>
    <property type="match status" value="1"/>
</dbReference>
<comment type="caution">
    <text evidence="20">The sequence shown here is derived from an EMBL/GenBank/DDBJ whole genome shotgun (WGS) entry which is preliminary data.</text>
</comment>
<keyword evidence="9" id="KW-0735">Signal-anchor</keyword>
<dbReference type="InterPro" id="IPR000998">
    <property type="entry name" value="MAM_dom"/>
</dbReference>
<evidence type="ECO:0000256" key="15">
    <source>
        <dbReference type="PROSITE-ProRule" id="PRU00124"/>
    </source>
</evidence>
<dbReference type="FunFam" id="2.40.10.10:FF:000146">
    <property type="entry name" value="Serine protease 53"/>
    <property type="match status" value="1"/>
</dbReference>
<keyword evidence="14" id="KW-0325">Glycoprotein</keyword>
<dbReference type="InterPro" id="IPR013783">
    <property type="entry name" value="Ig-like_fold"/>
</dbReference>
<keyword evidence="21" id="KW-1185">Reference proteome</keyword>
<keyword evidence="13 15" id="KW-1015">Disulfide bond</keyword>
<dbReference type="PROSITE" id="PS50068">
    <property type="entry name" value="LDLRA_2"/>
    <property type="match status" value="6"/>
</dbReference>
<dbReference type="Pfam" id="PF00089">
    <property type="entry name" value="Trypsin"/>
    <property type="match status" value="1"/>
</dbReference>
<evidence type="ECO:0000259" key="18">
    <source>
        <dbReference type="PROSITE" id="PS50060"/>
    </source>
</evidence>
<evidence type="ECO:0000256" key="7">
    <source>
        <dbReference type="ARBA" id="ARBA00022801"/>
    </source>
</evidence>
<dbReference type="SMART" id="SM00063">
    <property type="entry name" value="FRI"/>
    <property type="match status" value="1"/>
</dbReference>
<dbReference type="InterPro" id="IPR035986">
    <property type="entry name" value="PKD_dom_sf"/>
</dbReference>
<evidence type="ECO:0000256" key="6">
    <source>
        <dbReference type="ARBA" id="ARBA00022729"/>
    </source>
</evidence>
<comment type="caution">
    <text evidence="15">Lacks conserved residue(s) required for the propagation of feature annotation.</text>
</comment>
<keyword evidence="5" id="KW-0812">Transmembrane</keyword>
<dbReference type="InterPro" id="IPR033116">
    <property type="entry name" value="TRYPSIN_SER"/>
</dbReference>
<dbReference type="SUPFAM" id="SSF63501">
    <property type="entry name" value="Frizzled cysteine-rich domain"/>
    <property type="match status" value="4"/>
</dbReference>
<keyword evidence="10" id="KW-1133">Transmembrane helix</keyword>
<keyword evidence="4 16" id="KW-0645">Protease</keyword>
<evidence type="ECO:0000259" key="19">
    <source>
        <dbReference type="PROSITE" id="PS50240"/>
    </source>
</evidence>
<sequence>MEFLCNVFFPTCVNGAPRSPCKSYCEAIHDECPGLPLANSQYCNQLPSTNCVSISTSSSTTKLTTPITTPKADNCLVLNVPECANFGQTDTIFPNVFNLTSVQQASAYFYTYNNTVCNDRTLGYLCTLMYPRCVNGAPQLPCQQFCLSVQQECPSFVLANSQYCSLLPTTNCFTPLPPASTTTLQTSTVSTTTVKADNCLALNIPECANFGQTDTIFPNVFNLTSVQQASAYFYTYNNTVYVQQECPSFVLADSQYCSLLPTNNCFSPSVQVSTTTRKYLNHNSKVSYGKTLTFLTTTVSTTTIKADNCLVLNVPECANFGQTDTIFPNVFNLTSVQQASGYFYTYNNTVCNDRTLSYLCTLMYPRCVSGAPQLPCQQFCSSVQQECPSFVLADSQYCSLLPTTNCFSPSVQVSPTTITTLPPCVQATVPECQNLNVTDIIFPNVFGITNEAASIPYFTQYRGQSCSENSTYFLCNILFPKCENGMSIRPCKSFCEEVKSNCSGLQIMQAVPCDQLTDTDCVSSLPPPVKDDRPVANAGPDVYLTPPTSFVILNGNLSIDDIGIVSYVWAKSPDHAQNVDLEGVATPYLKVSNLGMGDYKFILTVTDTRGQNSSDSVYVYVRQECSASNQERCPNGKCIMTEWLCDGSDDCTDGWDESNCTSCASDQFTCLDNTCVPAAERCNGNATCPDESDERYCYRRTCLVIKDESIDETELFLNHRVIFSVRVNNNLDILEMPYGDYHTYLPLCYDSWSESMGTNVCEKLGMRSYISSKRVAFAVSQYVAVDSVNGVVNSYVGKLSLRNSCPNNEVVSVQCQPSECGQRKVGPSMVQYVINGYDASPGDWPWQVSIQIQIGDKFRHICGGTLISGDFVLSAAHCTLKYIVQLIKMRVVLGATNRGTSEVTQKIVRIKRQIKYDESYTEYGPGDILLYELEETVPYTPYIQPLCLPDEDNKFYKSSECYATGWGYTSPGSGDHTTLLQELKMKLWTKSDCNSPIAWNDTVTSGYLCAGYRSGIRSVCTGDSGGPLQCKDNSGIWRLVGISSYVAPNCSSTNKPNVFTDVMQYTSWIRNETRCKFICDNGKCLYDQTMICNRHDDCGDNSDEVRLCTVSANCTFDDPFLCGYKFSEMQWSSGPENSQSAATIPWSDHTIGHYPGKFMVGKTLNFDTNIGNLTSPRFIGISQLCVRFYYNIRGTLFDRLRISAHEYSSSGSLVSTRQVWNSINGEIQDMWRLGYFDLAAGTYALSFVMSDTERVAIDDVFVQHGMCDQYVCKREENKCVTSHSPDVTDSVCLPQSSICNVVRECNKDEVNCQVNNTRYFCDFESAMDCGISQVTNDKGEWLLKNQTSLTKSFFSDAFSDHTTGSSSGLMFFLFTYQLVSNGNNVVMTQNLALHNREHCLTFYYRGLTEMTFKIHIESQGVQYDLWSFANRNISWWAKAQVQLPALDKSLLTYEVVRLSKKVHDYYLPHLALDDIEFLPGQCTSYVCPDGYMKCATENFCYPADWRCDRTIHCSDESDEALCDCTASEFSCGNGRCIEQKLTCDKNFDCLDKSDEGTICESLKNVSCDFDSPFMCGYTVNETLGETDFRWIRQNGPTPSTFTGPLNDHTKGNSSGYYVYAEGSHGQEGEYAYITSVPFTTSVNQSLTFYYHIYDERPDVVTEGLAVVAKYNDSVSNELWWRNSSTGNVWTYACIDLVPDKNLQIVFVARKQIPSIVGNYDADVAVDDVLLQNQMCAGTVPSTTTPSPVPTITSTPGCAPNEFRCLDGQCIRAELQCDGIPDCFDLSDEDNCSS</sequence>
<reference evidence="20" key="1">
    <citation type="submission" date="2019-08" db="EMBL/GenBank/DDBJ databases">
        <title>The improved chromosome-level genome for the pearl oyster Pinctada fucata martensii using PacBio sequencing and Hi-C.</title>
        <authorList>
            <person name="Zheng Z."/>
        </authorList>
    </citation>
    <scope>NUCLEOTIDE SEQUENCE</scope>
    <source>
        <strain evidence="20">ZZ-2019</strain>
        <tissue evidence="20">Adductor muscle</tissue>
    </source>
</reference>
<keyword evidence="7 16" id="KW-0378">Hydrolase</keyword>
<dbReference type="InterPro" id="IPR002172">
    <property type="entry name" value="LDrepeatLR_classA_rpt"/>
</dbReference>
<keyword evidence="3" id="KW-0964">Secreted</keyword>
<feature type="disulfide bond" evidence="15">
    <location>
        <begin position="633"/>
        <end position="651"/>
    </location>
</feature>
<dbReference type="Gene3D" id="2.40.10.10">
    <property type="entry name" value="Trypsin-like serine proteases"/>
    <property type="match status" value="2"/>
</dbReference>
<dbReference type="PROSITE" id="PS01209">
    <property type="entry name" value="LDLRA_1"/>
    <property type="match status" value="4"/>
</dbReference>
<feature type="disulfide bond" evidence="15">
    <location>
        <begin position="645"/>
        <end position="660"/>
    </location>
</feature>
<dbReference type="InterPro" id="IPR001190">
    <property type="entry name" value="SRCR"/>
</dbReference>
<feature type="disulfide bond" evidence="15">
    <location>
        <begin position="1531"/>
        <end position="1549"/>
    </location>
</feature>
<dbReference type="PROSITE" id="PS00134">
    <property type="entry name" value="TRYPSIN_HIS"/>
    <property type="match status" value="1"/>
</dbReference>
<feature type="domain" description="FZ" evidence="17">
    <location>
        <begin position="1"/>
        <end position="54"/>
    </location>
</feature>
<evidence type="ECO:0000256" key="9">
    <source>
        <dbReference type="ARBA" id="ARBA00022968"/>
    </source>
</evidence>
<feature type="domain" description="FZ" evidence="17">
    <location>
        <begin position="419"/>
        <end position="524"/>
    </location>
</feature>
<dbReference type="InterPro" id="IPR023415">
    <property type="entry name" value="LDLR_class-A_CS"/>
</dbReference>
<feature type="domain" description="FZ" evidence="17">
    <location>
        <begin position="304"/>
        <end position="409"/>
    </location>
</feature>
<evidence type="ECO:0000256" key="3">
    <source>
        <dbReference type="ARBA" id="ARBA00022525"/>
    </source>
</evidence>
<feature type="domain" description="MAM" evidence="18">
    <location>
        <begin position="1112"/>
        <end position="1269"/>
    </location>
</feature>
<keyword evidence="12" id="KW-0865">Zymogen</keyword>